<dbReference type="InterPro" id="IPR019557">
    <property type="entry name" value="AminoTfrase-like_pln_mobile"/>
</dbReference>
<dbReference type="PANTHER" id="PTHR46033">
    <property type="entry name" value="PROTEIN MAIN-LIKE 2"/>
    <property type="match status" value="1"/>
</dbReference>
<proteinExistence type="predicted"/>
<dbReference type="InterPro" id="IPR044824">
    <property type="entry name" value="MAIN-like"/>
</dbReference>
<dbReference type="Proteomes" id="UP000295252">
    <property type="component" value="Unassembled WGS sequence"/>
</dbReference>
<dbReference type="GO" id="GO:0010073">
    <property type="term" value="P:meristem maintenance"/>
    <property type="evidence" value="ECO:0007669"/>
    <property type="project" value="InterPro"/>
</dbReference>
<dbReference type="Pfam" id="PF10536">
    <property type="entry name" value="PMD"/>
    <property type="match status" value="1"/>
</dbReference>
<dbReference type="OMA" id="WNITHRQ"/>
<name>A0A068VKR7_COFCA</name>
<dbReference type="STRING" id="49390.A0A068VKR7"/>
<keyword evidence="3" id="KW-1185">Reference proteome</keyword>
<accession>A0A068VKR7</accession>
<protein>
    <submittedName>
        <fullName evidence="2">DH200=94 genomic scaffold, scaffold_1059</fullName>
    </submittedName>
</protein>
<dbReference type="OrthoDB" id="683469at2759"/>
<sequence>MCRLIICVDGTHLRGEYKGKLLVAVTQDANNKILSIAYAIEPLDYHRFCLRHVRSNLITHFNGLHLKNWSSECLATLYRSLCDAANPAKSAIAGPLVLLQIWIWEHIPTIRPDRIAPLEHYPGSYFIKYRWNNDLDVHRVVRHVMPAFRDQLTGLRSQEFIWQPYSEDVLASLSAYCTAGRDIWRSVTCLICWDVVEPYLPHRVMRQFVFHQSLPDMWLTDNHDSLHSLDRRGRANQDWNITHRQYIDIWTDRRVHVQDGIVIEDTKYPSDEYVQWYQERTVIYISNSS</sequence>
<dbReference type="Gramene" id="CDP20263">
    <property type="protein sequence ID" value="CDP20263"/>
    <property type="gene ID" value="GSCOC_T00001864001"/>
</dbReference>
<evidence type="ECO:0000313" key="3">
    <source>
        <dbReference type="Proteomes" id="UP000295252"/>
    </source>
</evidence>
<dbReference type="PhylomeDB" id="A0A068VKR7"/>
<dbReference type="InParanoid" id="A0A068VKR7"/>
<dbReference type="EMBL" id="HG740143">
    <property type="protein sequence ID" value="CDP20263.1"/>
    <property type="molecule type" value="Genomic_DNA"/>
</dbReference>
<evidence type="ECO:0000313" key="2">
    <source>
        <dbReference type="EMBL" id="CDP20263.1"/>
    </source>
</evidence>
<gene>
    <name evidence="2" type="ORF">GSCOC_T00001864001</name>
</gene>
<dbReference type="PANTHER" id="PTHR46033:SF8">
    <property type="entry name" value="PROTEIN MAINTENANCE OF MERISTEMS-LIKE"/>
    <property type="match status" value="1"/>
</dbReference>
<dbReference type="AlphaFoldDB" id="A0A068VKR7"/>
<organism evidence="2 3">
    <name type="scientific">Coffea canephora</name>
    <name type="common">Robusta coffee</name>
    <dbReference type="NCBI Taxonomy" id="49390"/>
    <lineage>
        <taxon>Eukaryota</taxon>
        <taxon>Viridiplantae</taxon>
        <taxon>Streptophyta</taxon>
        <taxon>Embryophyta</taxon>
        <taxon>Tracheophyta</taxon>
        <taxon>Spermatophyta</taxon>
        <taxon>Magnoliopsida</taxon>
        <taxon>eudicotyledons</taxon>
        <taxon>Gunneridae</taxon>
        <taxon>Pentapetalae</taxon>
        <taxon>asterids</taxon>
        <taxon>lamiids</taxon>
        <taxon>Gentianales</taxon>
        <taxon>Rubiaceae</taxon>
        <taxon>Ixoroideae</taxon>
        <taxon>Gardenieae complex</taxon>
        <taxon>Bertiereae - Coffeeae clade</taxon>
        <taxon>Coffeeae</taxon>
        <taxon>Coffea</taxon>
    </lineage>
</organism>
<reference evidence="3" key="1">
    <citation type="journal article" date="2014" name="Science">
        <title>The coffee genome provides insight into the convergent evolution of caffeine biosynthesis.</title>
        <authorList>
            <person name="Denoeud F."/>
            <person name="Carretero-Paulet L."/>
            <person name="Dereeper A."/>
            <person name="Droc G."/>
            <person name="Guyot R."/>
            <person name="Pietrella M."/>
            <person name="Zheng C."/>
            <person name="Alberti A."/>
            <person name="Anthony F."/>
            <person name="Aprea G."/>
            <person name="Aury J.M."/>
            <person name="Bento P."/>
            <person name="Bernard M."/>
            <person name="Bocs S."/>
            <person name="Campa C."/>
            <person name="Cenci A."/>
            <person name="Combes M.C."/>
            <person name="Crouzillat D."/>
            <person name="Da Silva C."/>
            <person name="Daddiego L."/>
            <person name="De Bellis F."/>
            <person name="Dussert S."/>
            <person name="Garsmeur O."/>
            <person name="Gayraud T."/>
            <person name="Guignon V."/>
            <person name="Jahn K."/>
            <person name="Jamilloux V."/>
            <person name="Joet T."/>
            <person name="Labadie K."/>
            <person name="Lan T."/>
            <person name="Leclercq J."/>
            <person name="Lepelley M."/>
            <person name="Leroy T."/>
            <person name="Li L.T."/>
            <person name="Librado P."/>
            <person name="Lopez L."/>
            <person name="Munoz A."/>
            <person name="Noel B."/>
            <person name="Pallavicini A."/>
            <person name="Perrotta G."/>
            <person name="Poncet V."/>
            <person name="Pot D."/>
            <person name="Priyono X."/>
            <person name="Rigoreau M."/>
            <person name="Rouard M."/>
            <person name="Rozas J."/>
            <person name="Tranchant-Dubreuil C."/>
            <person name="VanBuren R."/>
            <person name="Zhang Q."/>
            <person name="Andrade A.C."/>
            <person name="Argout X."/>
            <person name="Bertrand B."/>
            <person name="de Kochko A."/>
            <person name="Graziosi G."/>
            <person name="Henry R.J."/>
            <person name="Jayarama X."/>
            <person name="Ming R."/>
            <person name="Nagai C."/>
            <person name="Rounsley S."/>
            <person name="Sankoff D."/>
            <person name="Giuliano G."/>
            <person name="Albert V.A."/>
            <person name="Wincker P."/>
            <person name="Lashermes P."/>
        </authorList>
    </citation>
    <scope>NUCLEOTIDE SEQUENCE [LARGE SCALE GENOMIC DNA]</scope>
    <source>
        <strain evidence="3">cv. DH200-94</strain>
    </source>
</reference>
<feature type="domain" description="Aminotransferase-like plant mobile" evidence="1">
    <location>
        <begin position="58"/>
        <end position="278"/>
    </location>
</feature>
<evidence type="ECO:0000259" key="1">
    <source>
        <dbReference type="Pfam" id="PF10536"/>
    </source>
</evidence>